<dbReference type="Proteomes" id="UP000199544">
    <property type="component" value="Unassembled WGS sequence"/>
</dbReference>
<sequence>MKAKEKKKQTKREMLKEMLKKNLKGLSTVPKKGPASQAKSIA</sequence>
<dbReference type="STRING" id="459525.SAMN04488137_0940"/>
<dbReference type="AlphaFoldDB" id="A0A1G9UI68"/>
<name>A0A1G9UI68_9BACL</name>
<proteinExistence type="predicted"/>
<dbReference type="EMBL" id="FNHW01000001">
    <property type="protein sequence ID" value="SDM59619.1"/>
    <property type="molecule type" value="Genomic_DNA"/>
</dbReference>
<gene>
    <name evidence="2" type="ORF">SAMN04488137_0940</name>
</gene>
<feature type="region of interest" description="Disordered" evidence="1">
    <location>
        <begin position="21"/>
        <end position="42"/>
    </location>
</feature>
<accession>A0A1G9UI68</accession>
<reference evidence="3" key="1">
    <citation type="submission" date="2016-10" db="EMBL/GenBank/DDBJ databases">
        <authorList>
            <person name="Varghese N."/>
            <person name="Submissions S."/>
        </authorList>
    </citation>
    <scope>NUCLEOTIDE SEQUENCE [LARGE SCALE GENOMIC DNA]</scope>
    <source>
        <strain evidence="3">CGMCC 1.6854</strain>
    </source>
</reference>
<evidence type="ECO:0000313" key="2">
    <source>
        <dbReference type="EMBL" id="SDM59619.1"/>
    </source>
</evidence>
<keyword evidence="3" id="KW-1185">Reference proteome</keyword>
<evidence type="ECO:0000256" key="1">
    <source>
        <dbReference type="SAM" id="MobiDB-lite"/>
    </source>
</evidence>
<dbReference type="RefSeq" id="WP_280138791.1">
    <property type="nucleotide sequence ID" value="NZ_FNHW01000001.1"/>
</dbReference>
<organism evidence="2 3">
    <name type="scientific">Fictibacillus solisalsi</name>
    <dbReference type="NCBI Taxonomy" id="459525"/>
    <lineage>
        <taxon>Bacteria</taxon>
        <taxon>Bacillati</taxon>
        <taxon>Bacillota</taxon>
        <taxon>Bacilli</taxon>
        <taxon>Bacillales</taxon>
        <taxon>Fictibacillaceae</taxon>
        <taxon>Fictibacillus</taxon>
    </lineage>
</organism>
<evidence type="ECO:0000313" key="3">
    <source>
        <dbReference type="Proteomes" id="UP000199544"/>
    </source>
</evidence>
<protein>
    <submittedName>
        <fullName evidence="2">Uncharacterized protein</fullName>
    </submittedName>
</protein>